<organism evidence="2 3">
    <name type="scientific">Enterovirga aerilata</name>
    <dbReference type="NCBI Taxonomy" id="2730920"/>
    <lineage>
        <taxon>Bacteria</taxon>
        <taxon>Pseudomonadati</taxon>
        <taxon>Pseudomonadota</taxon>
        <taxon>Alphaproteobacteria</taxon>
        <taxon>Hyphomicrobiales</taxon>
        <taxon>Methylobacteriaceae</taxon>
        <taxon>Enterovirga</taxon>
    </lineage>
</organism>
<name>A0A849IBS0_9HYPH</name>
<dbReference type="AlphaFoldDB" id="A0A849IBS0"/>
<dbReference type="InterPro" id="IPR028087">
    <property type="entry name" value="Tad_N"/>
</dbReference>
<proteinExistence type="predicted"/>
<dbReference type="SUPFAM" id="SSF53300">
    <property type="entry name" value="vWA-like"/>
    <property type="match status" value="1"/>
</dbReference>
<feature type="domain" description="Putative Flp pilus-assembly TadG-like N-terminal" evidence="1">
    <location>
        <begin position="14"/>
        <end position="58"/>
    </location>
</feature>
<dbReference type="InterPro" id="IPR036465">
    <property type="entry name" value="vWFA_dom_sf"/>
</dbReference>
<dbReference type="Proteomes" id="UP000564885">
    <property type="component" value="Unassembled WGS sequence"/>
</dbReference>
<reference evidence="2 3" key="1">
    <citation type="submission" date="2020-04" db="EMBL/GenBank/DDBJ databases">
        <title>Enterovirga sp. isolate from soil.</title>
        <authorList>
            <person name="Chea S."/>
            <person name="Kim D.-U."/>
        </authorList>
    </citation>
    <scope>NUCLEOTIDE SEQUENCE [LARGE SCALE GENOMIC DNA]</scope>
    <source>
        <strain evidence="2 3">DB1703</strain>
    </source>
</reference>
<evidence type="ECO:0000313" key="3">
    <source>
        <dbReference type="Proteomes" id="UP000564885"/>
    </source>
</evidence>
<sequence length="559" mass="59630">MKRLLRRFAKRKDGNVAMIFAVSAVPLLAVVGAAVDYSSAANLQSQLQADTDAAALAACKSPLTATADLRNLARQVLSGFMPGRTVEILDPFTATNNPRSITLTTRVTYEPRFMKFAGTMPISTTATCAAGENFYEIALVLDTTGSMSQSAGSGTKIQALRTAATNFVNTMFTNFDTTHLKMSIVPFAASVKVNPDTYAPNNVPNAAWIDSSGGSSIHWQNVSNPSVSSFTSRFDIFKKLKTARSSWTWAGCFESLPYPYNTQDVTPSSGTPNTRYVPLFAPDEVGTQSTCSSRWGNYTCTDDGGTSPVNTYLDDGSSTSGTCNSLNGNKTTRMSQACKYVTPKNIDSSASGPNWGCTSRALTRLTNVKSALTTEIGNLAADGQTNIAEGLHWGWRTITKTGVFTEASDYGTPNTTKIIVLMTDGVNTWNHETDRGWYRTVYSVGNSEYSAYGYFTNTDGSTAAASRFPAGTTLASNTDARNAIDQLTRETCTNAKAKGIVIYSVAFSTPGDAIDASGQQLIKDCASSADKYFLASDAASLNSTFAAIAQGIGALRITK</sequence>
<keyword evidence="3" id="KW-1185">Reference proteome</keyword>
<protein>
    <submittedName>
        <fullName evidence="2">Pilus assembly protein</fullName>
    </submittedName>
</protein>
<comment type="caution">
    <text evidence="2">The sequence shown here is derived from an EMBL/GenBank/DDBJ whole genome shotgun (WGS) entry which is preliminary data.</text>
</comment>
<evidence type="ECO:0000259" key="1">
    <source>
        <dbReference type="Pfam" id="PF13400"/>
    </source>
</evidence>
<accession>A0A849IBS0</accession>
<dbReference type="EMBL" id="JABEPP010000001">
    <property type="protein sequence ID" value="NNM71373.1"/>
    <property type="molecule type" value="Genomic_DNA"/>
</dbReference>
<evidence type="ECO:0000313" key="2">
    <source>
        <dbReference type="EMBL" id="NNM71373.1"/>
    </source>
</evidence>
<dbReference type="RefSeq" id="WP_171216838.1">
    <property type="nucleotide sequence ID" value="NZ_JABEPP010000001.1"/>
</dbReference>
<dbReference type="Pfam" id="PF13400">
    <property type="entry name" value="Tad"/>
    <property type="match status" value="1"/>
</dbReference>
<dbReference type="Gene3D" id="3.40.50.410">
    <property type="entry name" value="von Willebrand factor, type A domain"/>
    <property type="match status" value="1"/>
</dbReference>
<gene>
    <name evidence="2" type="ORF">HJG44_03050</name>
</gene>